<sequence>MQMHPLLQQRRDVLGVLLIRTQAARGEFARLANLPKPEKSVRFQVKTVGPKAYHIIDLVTGKTCGFRFEHASAVDYAIQLEEKAERQPEGAK</sequence>
<evidence type="ECO:0000313" key="1">
    <source>
        <dbReference type="EMBL" id="VVO20280.1"/>
    </source>
</evidence>
<dbReference type="Proteomes" id="UP000326018">
    <property type="component" value="Unassembled WGS sequence"/>
</dbReference>
<protein>
    <submittedName>
        <fullName evidence="1">Uncharacterized protein</fullName>
    </submittedName>
</protein>
<gene>
    <name evidence="1" type="ORF">PS712_04178</name>
</gene>
<reference evidence="1 2" key="1">
    <citation type="submission" date="2019-09" db="EMBL/GenBank/DDBJ databases">
        <authorList>
            <person name="Chandra G."/>
            <person name="Truman W A."/>
        </authorList>
    </citation>
    <scope>NUCLEOTIDE SEQUENCE [LARGE SCALE GENOMIC DNA]</scope>
    <source>
        <strain evidence="1">PS712</strain>
    </source>
</reference>
<evidence type="ECO:0000313" key="2">
    <source>
        <dbReference type="Proteomes" id="UP000326018"/>
    </source>
</evidence>
<organism evidence="1 2">
    <name type="scientific">Pseudomonas fluorescens</name>
    <dbReference type="NCBI Taxonomy" id="294"/>
    <lineage>
        <taxon>Bacteria</taxon>
        <taxon>Pseudomonadati</taxon>
        <taxon>Pseudomonadota</taxon>
        <taxon>Gammaproteobacteria</taxon>
        <taxon>Pseudomonadales</taxon>
        <taxon>Pseudomonadaceae</taxon>
        <taxon>Pseudomonas</taxon>
    </lineage>
</organism>
<dbReference type="EMBL" id="CABVIB010000023">
    <property type="protein sequence ID" value="VVO20280.1"/>
    <property type="molecule type" value="Genomic_DNA"/>
</dbReference>
<dbReference type="RefSeq" id="WP_224792397.1">
    <property type="nucleotide sequence ID" value="NZ_CABVIB010000023.1"/>
</dbReference>
<dbReference type="AlphaFoldDB" id="A0A5E7DRM4"/>
<accession>A0A5E7DRM4</accession>
<proteinExistence type="predicted"/>
<name>A0A5E7DRM4_PSEFL</name>